<dbReference type="Proteomes" id="UP000316806">
    <property type="component" value="Chromosome"/>
</dbReference>
<dbReference type="EMBL" id="CP040916">
    <property type="protein sequence ID" value="QDQ14566.1"/>
    <property type="molecule type" value="Genomic_DNA"/>
</dbReference>
<dbReference type="AlphaFoldDB" id="A0A516RFY4"/>
<dbReference type="RefSeq" id="WP_144321774.1">
    <property type="nucleotide sequence ID" value="NZ_CP040916.1"/>
</dbReference>
<dbReference type="InterPro" id="IPR007804">
    <property type="entry name" value="GvpG"/>
</dbReference>
<evidence type="ECO:0000313" key="2">
    <source>
        <dbReference type="EMBL" id="QDQ14566.1"/>
    </source>
</evidence>
<evidence type="ECO:0000256" key="1">
    <source>
        <dbReference type="SAM" id="MobiDB-lite"/>
    </source>
</evidence>
<name>A0A516RFY4_STRST</name>
<evidence type="ECO:0000313" key="3">
    <source>
        <dbReference type="Proteomes" id="UP000316806"/>
    </source>
</evidence>
<reference evidence="2 3" key="1">
    <citation type="journal article" date="2019" name="J. Ind. Microbiol. Biotechnol.">
        <title>The complete genomic sequence of Streptomyces spectabilis NRRL-2792 and identification of secondary metabolite biosynthetic gene clusters.</title>
        <authorList>
            <person name="Sinha A."/>
            <person name="Phillips-Salemka S."/>
            <person name="Niraula T.A."/>
            <person name="Short K.A."/>
            <person name="Niraula N.P."/>
        </authorList>
    </citation>
    <scope>NUCLEOTIDE SEQUENCE [LARGE SCALE GENOMIC DNA]</scope>
    <source>
        <strain evidence="2 3">NRRL 2792</strain>
    </source>
</reference>
<dbReference type="Pfam" id="PF05120">
    <property type="entry name" value="GvpG"/>
    <property type="match status" value="1"/>
</dbReference>
<feature type="region of interest" description="Disordered" evidence="1">
    <location>
        <begin position="79"/>
        <end position="101"/>
    </location>
</feature>
<proteinExistence type="predicted"/>
<accession>A0A516RFY4</accession>
<gene>
    <name evidence="2" type="ORF">FH965_31765</name>
</gene>
<protein>
    <submittedName>
        <fullName evidence="2">Gas vesicle protein</fullName>
    </submittedName>
</protein>
<organism evidence="2 3">
    <name type="scientific">Streptomyces spectabilis</name>
    <dbReference type="NCBI Taxonomy" id="68270"/>
    <lineage>
        <taxon>Bacteria</taxon>
        <taxon>Bacillati</taxon>
        <taxon>Actinomycetota</taxon>
        <taxon>Actinomycetes</taxon>
        <taxon>Kitasatosporales</taxon>
        <taxon>Streptomycetaceae</taxon>
        <taxon>Streptomyces</taxon>
    </lineage>
</organism>
<sequence length="101" mass="11064">MGLVGELLALPLAPARGTLWVLRQVVAEAERQYYDPSVIRAELARLTELLEAGEIDEVEFDRREDELLTRLGYGVRQGVAREPGASTGSGAAPEENRTATR</sequence>